<dbReference type="InterPro" id="IPR050086">
    <property type="entry name" value="MetN_ABC_transporter-like"/>
</dbReference>
<dbReference type="CDD" id="cd13700">
    <property type="entry name" value="PBP2_Arg_STM4351"/>
    <property type="match status" value="1"/>
</dbReference>
<dbReference type="PANTHER" id="PTHR43166">
    <property type="entry name" value="AMINO ACID IMPORT ATP-BINDING PROTEIN"/>
    <property type="match status" value="1"/>
</dbReference>
<dbReference type="PROSITE" id="PS51257">
    <property type="entry name" value="PROKAR_LIPOPROTEIN"/>
    <property type="match status" value="1"/>
</dbReference>
<dbReference type="InterPro" id="IPR003439">
    <property type="entry name" value="ABC_transporter-like_ATP-bd"/>
</dbReference>
<evidence type="ECO:0000256" key="15">
    <source>
        <dbReference type="ARBA" id="ARBA00040096"/>
    </source>
</evidence>
<keyword evidence="21" id="KW-1185">Reference proteome</keyword>
<dbReference type="NCBIfam" id="NF007824">
    <property type="entry name" value="PRK10533.1"/>
    <property type="match status" value="1"/>
</dbReference>
<dbReference type="PROSITE" id="PS50893">
    <property type="entry name" value="ABC_TRANSPORTER_2"/>
    <property type="match status" value="1"/>
</dbReference>
<dbReference type="EC" id="7.4.2.1" evidence="14"/>
<dbReference type="Pfam" id="PF12883">
    <property type="entry name" value="DUF3828"/>
    <property type="match status" value="1"/>
</dbReference>
<dbReference type="SMART" id="SM00062">
    <property type="entry name" value="PBPb"/>
    <property type="match status" value="1"/>
</dbReference>
<dbReference type="SUPFAM" id="SSF52540">
    <property type="entry name" value="P-loop containing nucleoside triphosphate hydrolases"/>
    <property type="match status" value="1"/>
</dbReference>
<proteinExistence type="inferred from homology"/>
<dbReference type="Gene3D" id="3.40.190.10">
    <property type="entry name" value="Periplasmic binding protein-like II"/>
    <property type="match status" value="2"/>
</dbReference>
<evidence type="ECO:0000256" key="1">
    <source>
        <dbReference type="ARBA" id="ARBA00004417"/>
    </source>
</evidence>
<keyword evidence="11" id="KW-1278">Translocase</keyword>
<dbReference type="PANTHER" id="PTHR43166:SF25">
    <property type="entry name" value="ARGININE TRANSPORT ATP-BINDING PROTEIN ARTP"/>
    <property type="match status" value="1"/>
</dbReference>
<dbReference type="InterPro" id="IPR027417">
    <property type="entry name" value="P-loop_NTPase"/>
</dbReference>
<dbReference type="GO" id="GO:0016887">
    <property type="term" value="F:ATP hydrolysis activity"/>
    <property type="evidence" value="ECO:0007669"/>
    <property type="project" value="InterPro"/>
</dbReference>
<dbReference type="NCBIfam" id="TIGR01096">
    <property type="entry name" value="3A0103s03R"/>
    <property type="match status" value="1"/>
</dbReference>
<keyword evidence="12" id="KW-0029">Amino-acid transport</keyword>
<dbReference type="InterPro" id="IPR003593">
    <property type="entry name" value="AAA+_ATPase"/>
</dbReference>
<gene>
    <name evidence="20" type="ORF">TTRE_0000886701</name>
</gene>
<evidence type="ECO:0000256" key="9">
    <source>
        <dbReference type="ARBA" id="ARBA00022764"/>
    </source>
</evidence>
<dbReference type="GO" id="GO:0015276">
    <property type="term" value="F:ligand-gated monoatomic ion channel activity"/>
    <property type="evidence" value="ECO:0007669"/>
    <property type="project" value="InterPro"/>
</dbReference>
<feature type="domain" description="ABC transporter" evidence="19">
    <location>
        <begin position="191"/>
        <end position="429"/>
    </location>
</feature>
<dbReference type="OrthoDB" id="6500128at2759"/>
<dbReference type="STRING" id="36087.A0A077ZJ92"/>
<reference evidence="20" key="2">
    <citation type="submission" date="2014-03" db="EMBL/GenBank/DDBJ databases">
        <title>The whipworm genome and dual-species transcriptomics of an intimate host-pathogen interaction.</title>
        <authorList>
            <person name="Foth B.J."/>
            <person name="Tsai I.J."/>
            <person name="Reid A.J."/>
            <person name="Bancroft A.J."/>
            <person name="Nichol S."/>
            <person name="Tracey A."/>
            <person name="Holroyd N."/>
            <person name="Cotton J.A."/>
            <person name="Stanley E.J."/>
            <person name="Zarowiecki M."/>
            <person name="Liu J.Z."/>
            <person name="Huckvale T."/>
            <person name="Cooper P.J."/>
            <person name="Grencis R.K."/>
            <person name="Berriman M."/>
        </authorList>
    </citation>
    <scope>NUCLEOTIDE SEQUENCE [LARGE SCALE GENOMIC DNA]</scope>
</reference>
<keyword evidence="5" id="KW-1003">Cell membrane</keyword>
<evidence type="ECO:0000256" key="12">
    <source>
        <dbReference type="ARBA" id="ARBA00022970"/>
    </source>
</evidence>
<dbReference type="SMART" id="SM00382">
    <property type="entry name" value="AAA"/>
    <property type="match status" value="1"/>
</dbReference>
<dbReference type="EMBL" id="HG807131">
    <property type="protein sequence ID" value="CDW60486.1"/>
    <property type="molecule type" value="Genomic_DNA"/>
</dbReference>
<dbReference type="SMART" id="SM00079">
    <property type="entry name" value="PBPe"/>
    <property type="match status" value="1"/>
</dbReference>
<dbReference type="InterPro" id="IPR017871">
    <property type="entry name" value="ABC_transporter-like_CS"/>
</dbReference>
<accession>A0A077ZJ92</accession>
<dbReference type="PROSITE" id="PS01039">
    <property type="entry name" value="SBP_BACTERIAL_3"/>
    <property type="match status" value="1"/>
</dbReference>
<reference evidence="20" key="1">
    <citation type="submission" date="2014-01" db="EMBL/GenBank/DDBJ databases">
        <authorList>
            <person name="Aslett M."/>
        </authorList>
    </citation>
    <scope>NUCLEOTIDE SEQUENCE</scope>
</reference>
<dbReference type="Proteomes" id="UP000030665">
    <property type="component" value="Unassembled WGS sequence"/>
</dbReference>
<evidence type="ECO:0000256" key="7">
    <source>
        <dbReference type="ARBA" id="ARBA00022729"/>
    </source>
</evidence>
<keyword evidence="10" id="KW-0067">ATP-binding</keyword>
<evidence type="ECO:0000256" key="11">
    <source>
        <dbReference type="ARBA" id="ARBA00022967"/>
    </source>
</evidence>
<dbReference type="GO" id="GO:0005886">
    <property type="term" value="C:plasma membrane"/>
    <property type="evidence" value="ECO:0007669"/>
    <property type="project" value="UniProtKB-SubCell"/>
</dbReference>
<dbReference type="SUPFAM" id="SSF53850">
    <property type="entry name" value="Periplasmic binding protein-like II"/>
    <property type="match status" value="1"/>
</dbReference>
<keyword evidence="13" id="KW-0472">Membrane</keyword>
<evidence type="ECO:0000313" key="21">
    <source>
        <dbReference type="Proteomes" id="UP000030665"/>
    </source>
</evidence>
<evidence type="ECO:0000256" key="2">
    <source>
        <dbReference type="ARBA" id="ARBA00004418"/>
    </source>
</evidence>
<keyword evidence="7 18" id="KW-0732">Signal</keyword>
<evidence type="ECO:0000256" key="18">
    <source>
        <dbReference type="SAM" id="SignalP"/>
    </source>
</evidence>
<dbReference type="NCBIfam" id="NF011583">
    <property type="entry name" value="PRK15007.1"/>
    <property type="match status" value="1"/>
</dbReference>
<dbReference type="FunFam" id="3.40.190.10:FF:000014">
    <property type="entry name" value="Arginine ABC transporter substrate-binding protein"/>
    <property type="match status" value="1"/>
</dbReference>
<dbReference type="GO" id="GO:0015426">
    <property type="term" value="F:ATPase-coupled polar amino acid-transporter activity"/>
    <property type="evidence" value="ECO:0007669"/>
    <property type="project" value="UniProtKB-EC"/>
</dbReference>
<dbReference type="AlphaFoldDB" id="A0A077ZJ92"/>
<dbReference type="InterPro" id="IPR018313">
    <property type="entry name" value="SBP_3_CS"/>
</dbReference>
<evidence type="ECO:0000256" key="5">
    <source>
        <dbReference type="ARBA" id="ARBA00022475"/>
    </source>
</evidence>
<dbReference type="InterPro" id="IPR024289">
    <property type="entry name" value="DUF3828"/>
</dbReference>
<evidence type="ECO:0000256" key="6">
    <source>
        <dbReference type="ARBA" id="ARBA00022519"/>
    </source>
</evidence>
<dbReference type="InterPro" id="IPR001320">
    <property type="entry name" value="Iontro_rcpt_C"/>
</dbReference>
<comment type="catalytic activity">
    <reaction evidence="16">
        <text>a polar amino acid(out) + ATP + H2O = a polar amino acid(in) + ADP + phosphate + H(+)</text>
        <dbReference type="Rhea" id="RHEA:14673"/>
        <dbReference type="ChEBI" id="CHEBI:15377"/>
        <dbReference type="ChEBI" id="CHEBI:15378"/>
        <dbReference type="ChEBI" id="CHEBI:30616"/>
        <dbReference type="ChEBI" id="CHEBI:43474"/>
        <dbReference type="ChEBI" id="CHEBI:62031"/>
        <dbReference type="ChEBI" id="CHEBI:456216"/>
        <dbReference type="EC" id="7.4.2.1"/>
    </reaction>
    <physiologicalReaction direction="left-to-right" evidence="16">
        <dbReference type="Rhea" id="RHEA:14674"/>
    </physiologicalReaction>
</comment>
<organism evidence="20 21">
    <name type="scientific">Trichuris trichiura</name>
    <name type="common">Whipworm</name>
    <name type="synonym">Trichocephalus trichiurus</name>
    <dbReference type="NCBI Taxonomy" id="36087"/>
    <lineage>
        <taxon>Eukaryota</taxon>
        <taxon>Metazoa</taxon>
        <taxon>Ecdysozoa</taxon>
        <taxon>Nematoda</taxon>
        <taxon>Enoplea</taxon>
        <taxon>Dorylaimia</taxon>
        <taxon>Trichinellida</taxon>
        <taxon>Trichuridae</taxon>
        <taxon>Trichuris</taxon>
    </lineage>
</organism>
<evidence type="ECO:0000256" key="16">
    <source>
        <dbReference type="ARBA" id="ARBA00047624"/>
    </source>
</evidence>
<name>A0A077ZJ92_TRITR</name>
<keyword evidence="8" id="KW-0547">Nucleotide-binding</keyword>
<sequence length="636" mass="70717">MRYSKLTMLIPCALLLSACTTVTPAYKDNGTRSGPCVEGGPDNVAQQFYDYRILHRSNDITALRPYLSDKLATLLSDASRDNNHRELLTNDPFSSRTTLPDSAHVASASTIPNRDARNIPLRVDLKQGDQGWQDEVLMIQEGQCWVIDDVRYLGGSVHATAAEILHNYSVKGTIFDLNSYQTASIRVSMSIQLNGINCFYGAHQALFDITLDCPQGETLVLLGPSGAGKSSLLRVLNLLEMPRSGTLNIAGNHFDFTKTPSDKAIRDLRRNVGMVFQQYNLWPHLTVQQNLIEAPCRVLGLSKDQALARAEKLLERLRLKPYSDRYPLHLSGGQQQRVAIARALMMEPQVLLFDEPTAALDPEITAQIVSIIRELAETNITQVIVTHEVEVARKTASRVVYMENGFSLSATAAETIRFATEASYPPFESIDANNQIVGFDVDLAQALCKEIDATCTFSNQAFDSLIPSLKFRRVEAVMAGMDITPEREKQVLFTTPYYDNSALFVGQQGKYTSVDQLKGKKVGVQNGTTHQKFIMDKHPEITTVPYDSYQNAKLDLQNGRIDGVFGDTAVVTEWLKDNPKLAAVGDKVTDKDYFGTGLGIAVRQGNTELQQKLNTALEKVKKDGTYETIYNKWFQK</sequence>
<dbReference type="InterPro" id="IPR001638">
    <property type="entry name" value="Solute-binding_3/MltF_N"/>
</dbReference>
<evidence type="ECO:0000256" key="17">
    <source>
        <dbReference type="ARBA" id="ARBA00047796"/>
    </source>
</evidence>
<keyword evidence="4" id="KW-0813">Transport</keyword>
<comment type="subcellular location">
    <subcellularLocation>
        <location evidence="1">Cell inner membrane</location>
        <topology evidence="1">Peripheral membrane protein</topology>
    </subcellularLocation>
    <subcellularLocation>
        <location evidence="2">Periplasm</location>
    </subcellularLocation>
</comment>
<protein>
    <recommendedName>
        <fullName evidence="15">Arginine transport ATP-binding protein ArtP</fullName>
        <ecNumber evidence="14">7.4.2.1</ecNumber>
    </recommendedName>
</protein>
<comment type="catalytic activity">
    <reaction evidence="17">
        <text>L-arginine(out) + ATP + H2O = L-arginine(in) + ADP + phosphate + H(+)</text>
        <dbReference type="Rhea" id="RHEA:29879"/>
        <dbReference type="ChEBI" id="CHEBI:15377"/>
        <dbReference type="ChEBI" id="CHEBI:15378"/>
        <dbReference type="ChEBI" id="CHEBI:30616"/>
        <dbReference type="ChEBI" id="CHEBI:32682"/>
        <dbReference type="ChEBI" id="CHEBI:43474"/>
        <dbReference type="ChEBI" id="CHEBI:456216"/>
        <dbReference type="EC" id="7.4.2.1"/>
    </reaction>
    <physiologicalReaction direction="left-to-right" evidence="17">
        <dbReference type="Rhea" id="RHEA:29880"/>
    </physiologicalReaction>
</comment>
<comment type="similarity">
    <text evidence="3">Belongs to the glutamate-gated ion channel (TC 1.A.10.1) family.</text>
</comment>
<feature type="signal peptide" evidence="18">
    <location>
        <begin position="1"/>
        <end position="25"/>
    </location>
</feature>
<feature type="chain" id="PRO_5001728866" description="Arginine transport ATP-binding protein ArtP" evidence="18">
    <location>
        <begin position="26"/>
        <end position="636"/>
    </location>
</feature>
<keyword evidence="6" id="KW-0997">Cell inner membrane</keyword>
<dbReference type="Pfam" id="PF00005">
    <property type="entry name" value="ABC_tran"/>
    <property type="match status" value="1"/>
</dbReference>
<evidence type="ECO:0000256" key="10">
    <source>
        <dbReference type="ARBA" id="ARBA00022840"/>
    </source>
</evidence>
<dbReference type="InterPro" id="IPR005768">
    <property type="entry name" value="Lys_Arg_Orn-bd"/>
</dbReference>
<dbReference type="GO" id="GO:0005524">
    <property type="term" value="F:ATP binding"/>
    <property type="evidence" value="ECO:0007669"/>
    <property type="project" value="UniProtKB-KW"/>
</dbReference>
<evidence type="ECO:0000256" key="14">
    <source>
        <dbReference type="ARBA" id="ARBA00038850"/>
    </source>
</evidence>
<dbReference type="Gene3D" id="3.40.50.300">
    <property type="entry name" value="P-loop containing nucleotide triphosphate hydrolases"/>
    <property type="match status" value="1"/>
</dbReference>
<dbReference type="PROSITE" id="PS00211">
    <property type="entry name" value="ABC_TRANSPORTER_1"/>
    <property type="match status" value="1"/>
</dbReference>
<evidence type="ECO:0000256" key="13">
    <source>
        <dbReference type="ARBA" id="ARBA00023136"/>
    </source>
</evidence>
<dbReference type="FunFam" id="3.40.50.300:FF:000331">
    <property type="entry name" value="Arginine ABC transporter ATP-binding protein ArtP"/>
    <property type="match status" value="1"/>
</dbReference>
<evidence type="ECO:0000256" key="3">
    <source>
        <dbReference type="ARBA" id="ARBA00008685"/>
    </source>
</evidence>
<evidence type="ECO:0000259" key="19">
    <source>
        <dbReference type="PROSITE" id="PS50893"/>
    </source>
</evidence>
<dbReference type="NCBIfam" id="NF008338">
    <property type="entry name" value="PRK11124.1"/>
    <property type="match status" value="1"/>
</dbReference>
<keyword evidence="9" id="KW-0574">Periplasm</keyword>
<evidence type="ECO:0000313" key="20">
    <source>
        <dbReference type="EMBL" id="CDW60486.1"/>
    </source>
</evidence>
<evidence type="ECO:0000256" key="8">
    <source>
        <dbReference type="ARBA" id="ARBA00022741"/>
    </source>
</evidence>
<dbReference type="Pfam" id="PF00497">
    <property type="entry name" value="SBP_bac_3"/>
    <property type="match status" value="1"/>
</dbReference>
<evidence type="ECO:0000256" key="4">
    <source>
        <dbReference type="ARBA" id="ARBA00022448"/>
    </source>
</evidence>